<evidence type="ECO:0000313" key="3">
    <source>
        <dbReference type="Proteomes" id="UP000199707"/>
    </source>
</evidence>
<dbReference type="Gene3D" id="1.10.8.1060">
    <property type="entry name" value="Corynebacterium glutamicum thioredoxin-dependent arsenate reductase, N-terminal domain"/>
    <property type="match status" value="1"/>
</dbReference>
<protein>
    <submittedName>
        <fullName evidence="2">Uncharacterized protein</fullName>
    </submittedName>
</protein>
<dbReference type="Proteomes" id="UP000199707">
    <property type="component" value="Unassembled WGS sequence"/>
</dbReference>
<gene>
    <name evidence="2" type="ORF">SAMN02799620_04441</name>
</gene>
<organism evidence="2 3">
    <name type="scientific">Mycolicibacterium fluoranthenivorans</name>
    <dbReference type="NCBI Taxonomy" id="258505"/>
    <lineage>
        <taxon>Bacteria</taxon>
        <taxon>Bacillati</taxon>
        <taxon>Actinomycetota</taxon>
        <taxon>Actinomycetes</taxon>
        <taxon>Mycobacteriales</taxon>
        <taxon>Mycobacteriaceae</taxon>
        <taxon>Mycolicibacterium</taxon>
    </lineage>
</organism>
<dbReference type="EMBL" id="FMUB01000009">
    <property type="protein sequence ID" value="SCX27852.1"/>
    <property type="molecule type" value="Genomic_DNA"/>
</dbReference>
<feature type="compositionally biased region" description="Polar residues" evidence="1">
    <location>
        <begin position="158"/>
        <end position="169"/>
    </location>
</feature>
<dbReference type="NCBIfam" id="NF046112">
    <property type="entry name" value="MSMEG_6209_Nter"/>
    <property type="match status" value="1"/>
</dbReference>
<dbReference type="RefSeq" id="WP_090361202.1">
    <property type="nucleotide sequence ID" value="NZ_FMUB01000009.1"/>
</dbReference>
<dbReference type="STRING" id="1502745.SAMN02799620_04441"/>
<sequence length="169" mass="18275">MNLNAIGSRGGLAPMVQDELDRTTTMLAARFPDCGRDEIASVVTRTYLRLAAGARITTHLIPLTLNISRRILALRTAVAGSTDLDALPRRQTLNTAPAARWIPSAVELRRGGFDDRAAVRPDPESPGDFAELGRDDPGSARHALNPGRRSRVHRPVVPQQNSPSPATSR</sequence>
<feature type="region of interest" description="Disordered" evidence="1">
    <location>
        <begin position="113"/>
        <end position="169"/>
    </location>
</feature>
<evidence type="ECO:0000256" key="1">
    <source>
        <dbReference type="SAM" id="MobiDB-lite"/>
    </source>
</evidence>
<proteinExistence type="predicted"/>
<dbReference type="AlphaFoldDB" id="A0A1G4WR56"/>
<accession>A0A1G4WR56</accession>
<reference evidence="3" key="1">
    <citation type="submission" date="2016-10" db="EMBL/GenBank/DDBJ databases">
        <authorList>
            <person name="Varghese N."/>
            <person name="Submissions S."/>
        </authorList>
    </citation>
    <scope>NUCLEOTIDE SEQUENCE [LARGE SCALE GENOMIC DNA]</scope>
    <source>
        <strain evidence="3">UNC267MFSha1.1M11</strain>
    </source>
</reference>
<feature type="compositionally biased region" description="Basic and acidic residues" evidence="1">
    <location>
        <begin position="113"/>
        <end position="123"/>
    </location>
</feature>
<name>A0A1G4WR56_9MYCO</name>
<evidence type="ECO:0000313" key="2">
    <source>
        <dbReference type="EMBL" id="SCX27852.1"/>
    </source>
</evidence>